<organism evidence="3 4">
    <name type="scientific">Cellulophaga baltica 18</name>
    <dbReference type="NCBI Taxonomy" id="1348584"/>
    <lineage>
        <taxon>Bacteria</taxon>
        <taxon>Pseudomonadati</taxon>
        <taxon>Bacteroidota</taxon>
        <taxon>Flavobacteriia</taxon>
        <taxon>Flavobacteriales</taxon>
        <taxon>Flavobacteriaceae</taxon>
        <taxon>Cellulophaga</taxon>
    </lineage>
</organism>
<sequence length="329" mass="37480">MKYAYRILLLFLICSCGDQQSPQKTETTETLTTEADETQSQGSTFLKILGTIQDAGSPHIGCKKDCCKDLFDHPDKNRQVVALGLVDNDHGKKYLFEATPDITRQMKALVKDEILNKNEMVDGIFLTHAHIGHYAGLMYLGKEATNAKNIPVFAMPRMKKYLETNGPWSQLVLNNNIKLTPIENEQSISLSQNLTVTPFLVPHRDEYSETVGYKIQGPNKTALFIPDIDKWNKWDKNIVAEIKKVDYAFLDATFYSGKEIDNRDISQIPHPFIIESLERFKALDTLERNKVIFIHFNHTNPAISLDSKEAKNILDQGFNIARINDVYRL</sequence>
<dbReference type="GeneID" id="78062751"/>
<dbReference type="PANTHER" id="PTHR42663:SF6">
    <property type="entry name" value="HYDROLASE C777.06C-RELATED"/>
    <property type="match status" value="1"/>
</dbReference>
<evidence type="ECO:0000313" key="3">
    <source>
        <dbReference type="EMBL" id="AIZ43412.1"/>
    </source>
</evidence>
<dbReference type="AlphaFoldDB" id="A0AAU8RXZ4"/>
<name>A0AAU8RXZ4_9FLAO</name>
<dbReference type="PANTHER" id="PTHR42663">
    <property type="entry name" value="HYDROLASE C777.06C-RELATED-RELATED"/>
    <property type="match status" value="1"/>
</dbReference>
<feature type="domain" description="Metallo-beta-lactamase" evidence="2">
    <location>
        <begin position="94"/>
        <end position="296"/>
    </location>
</feature>
<dbReference type="Pfam" id="PF12706">
    <property type="entry name" value="Lactamase_B_2"/>
    <property type="match status" value="1"/>
</dbReference>
<feature type="region of interest" description="Disordered" evidence="1">
    <location>
        <begin position="19"/>
        <end position="38"/>
    </location>
</feature>
<evidence type="ECO:0000259" key="2">
    <source>
        <dbReference type="Pfam" id="PF12706"/>
    </source>
</evidence>
<dbReference type="SUPFAM" id="SSF56281">
    <property type="entry name" value="Metallo-hydrolase/oxidoreductase"/>
    <property type="match status" value="1"/>
</dbReference>
<dbReference type="EMBL" id="CP009976">
    <property type="protein sequence ID" value="AIZ43412.1"/>
    <property type="molecule type" value="Genomic_DNA"/>
</dbReference>
<dbReference type="Gene3D" id="3.60.15.10">
    <property type="entry name" value="Ribonuclease Z/Hydroxyacylglutathione hydrolase-like"/>
    <property type="match status" value="1"/>
</dbReference>
<evidence type="ECO:0000313" key="4">
    <source>
        <dbReference type="Proteomes" id="UP000030786"/>
    </source>
</evidence>
<gene>
    <name evidence="3" type="ORF">M666_18770</name>
</gene>
<dbReference type="InterPro" id="IPR001279">
    <property type="entry name" value="Metallo-B-lactamas"/>
</dbReference>
<evidence type="ECO:0000256" key="1">
    <source>
        <dbReference type="SAM" id="MobiDB-lite"/>
    </source>
</evidence>
<dbReference type="KEGG" id="cbat:M666_18770"/>
<dbReference type="RefSeq" id="WP_029445627.1">
    <property type="nucleotide sequence ID" value="NZ_CP009976.1"/>
</dbReference>
<proteinExistence type="predicted"/>
<dbReference type="InterPro" id="IPR036866">
    <property type="entry name" value="RibonucZ/Hydroxyglut_hydro"/>
</dbReference>
<dbReference type="Proteomes" id="UP000030786">
    <property type="component" value="Chromosome"/>
</dbReference>
<accession>A0AAU8RXZ4</accession>
<protein>
    <submittedName>
        <fullName evidence="3">Pyrroloquinoline quinone biosynthesis protein PqqB</fullName>
    </submittedName>
</protein>
<reference evidence="3 4" key="1">
    <citation type="journal article" date="2014" name="Environ. Microbiol.">
        <title>Contrasting genomic patterns and infection strategies of two co-existing Bacteroidetes podovirus genera.</title>
        <authorList>
            <person name="Holmfeldt K."/>
            <person name="Howard-Varona C."/>
            <person name="Solonenko N."/>
            <person name="Sullivan M.B."/>
        </authorList>
    </citation>
    <scope>NUCLEOTIDE SEQUENCE [LARGE SCALE GENOMIC DNA]</scope>
    <source>
        <strain evidence="3 4">18</strain>
    </source>
</reference>